<dbReference type="InterPro" id="IPR011545">
    <property type="entry name" value="DEAD/DEAH_box_helicase_dom"/>
</dbReference>
<evidence type="ECO:0000256" key="7">
    <source>
        <dbReference type="ARBA" id="ARBA00022840"/>
    </source>
</evidence>
<evidence type="ECO:0000256" key="1">
    <source>
        <dbReference type="ARBA" id="ARBA00004604"/>
    </source>
</evidence>
<keyword evidence="4 9" id="KW-0547">Nucleotide-binding</keyword>
<dbReference type="InterPro" id="IPR025313">
    <property type="entry name" value="SPB4-like_CTE"/>
</dbReference>
<reference evidence="14" key="1">
    <citation type="submission" date="2022-07" db="EMBL/GenBank/DDBJ databases">
        <title>Phylogenomic reconstructions and comparative analyses of Kickxellomycotina fungi.</title>
        <authorList>
            <person name="Reynolds N.K."/>
            <person name="Stajich J.E."/>
            <person name="Barry K."/>
            <person name="Grigoriev I.V."/>
            <person name="Crous P."/>
            <person name="Smith M.E."/>
        </authorList>
    </citation>
    <scope>NUCLEOTIDE SEQUENCE</scope>
    <source>
        <strain evidence="14">NBRC 32514</strain>
    </source>
</reference>
<dbReference type="PROSITE" id="PS51192">
    <property type="entry name" value="HELICASE_ATP_BIND_1"/>
    <property type="match status" value="1"/>
</dbReference>
<name>A0A9W7XZJ3_9FUNG</name>
<dbReference type="Proteomes" id="UP001149813">
    <property type="component" value="Unassembled WGS sequence"/>
</dbReference>
<sequence length="808" mass="89082">MADSVVPTFGGTWDSVRPALPSSILTAVASLGFERMTPVQEAAIPAFLQNSDVIVEAATGSGKTLSFVLPLLVLLQRATQRKPLATGEIGALVLSPTRELAKQTFSVLTTLLELSGLPFTPLLVVGGSASATATADEMARVREGAADILVGTPGRLEDVVCGRKKGSGMRGRPSVRSARLEVLVLDEADRLLDMGFEASLTAILAALPKQRRTGLFSATMSEALGQLVRAGLRNPVRVQVQVRGPSGDSSMRIPATLQVRYLVCPPDRKMAQLVRLLRQGHQQHGDEEGSRPHKYIVYFSTCAAVDYFYRLLKRLLDPKPEAVPGGQPAMEREQRAASELGLDAGGPVAVYSLHGQMVQKKRQMTFDAFTRLPAGDTGVLLATDLASRGLDIPDVDYVVQWDPPTDPKSFAHRCGRTARAGRRGQALVFLSPGAEETYVDFLAVRKIPMQPAPYLWLDAQGCVTTEAPEDAVVPEPAEDSDDGEETSDGSQDDDAAEDGSQKLKSMRKQQKRKKSKRRAAAASSFPADSRSTVLLELLRQYSAGDREIYGRSSVAFVSFVQAYAKHEASFIFRLKELPLIEAAQGFALLHLPSMPELRGRPTRRFVNHPVDTDLIPYLDAQREAQRQVKLAKEREEKAKEKGRNKKKDKAKNDAWSSAKREREKVREIKIKRLRQKDERAREQEEELMQRINDPEVLEALRRDPLLAKRMLSGRDKSLRDAVLLAADRRARGAPRDAEPRTLEQIVAEARALRQQSRGSSSDSSGSSGEEDWEAVARKERIARKMAARGKRPRFEFNPGFSDEEGENQ</sequence>
<evidence type="ECO:0000313" key="14">
    <source>
        <dbReference type="EMBL" id="KAJ1721217.1"/>
    </source>
</evidence>
<dbReference type="Pfam" id="PF13959">
    <property type="entry name" value="CTE_SPB4"/>
    <property type="match status" value="1"/>
</dbReference>
<dbReference type="PROSITE" id="PS00039">
    <property type="entry name" value="DEAD_ATP_HELICASE"/>
    <property type="match status" value="1"/>
</dbReference>
<dbReference type="SMART" id="SM00487">
    <property type="entry name" value="DEXDc"/>
    <property type="match status" value="1"/>
</dbReference>
<proteinExistence type="inferred from homology"/>
<dbReference type="SMART" id="SM00490">
    <property type="entry name" value="HELICc"/>
    <property type="match status" value="1"/>
</dbReference>
<dbReference type="GO" id="GO:0003724">
    <property type="term" value="F:RNA helicase activity"/>
    <property type="evidence" value="ECO:0007669"/>
    <property type="project" value="UniProtKB-EC"/>
</dbReference>
<dbReference type="InterPro" id="IPR027417">
    <property type="entry name" value="P-loop_NTPase"/>
</dbReference>
<gene>
    <name evidence="14" type="primary">SPB4</name>
    <name evidence="14" type="ORF">LPJ53_004238</name>
</gene>
<evidence type="ECO:0000256" key="9">
    <source>
        <dbReference type="RuleBase" id="RU365068"/>
    </source>
</evidence>
<keyword evidence="5 9" id="KW-0378">Hydrolase</keyword>
<dbReference type="OrthoDB" id="7396459at2759"/>
<evidence type="ECO:0000256" key="8">
    <source>
        <dbReference type="ARBA" id="ARBA00022884"/>
    </source>
</evidence>
<evidence type="ECO:0000256" key="5">
    <source>
        <dbReference type="ARBA" id="ARBA00022801"/>
    </source>
</evidence>
<feature type="compositionally biased region" description="Acidic residues" evidence="11">
    <location>
        <begin position="476"/>
        <end position="497"/>
    </location>
</feature>
<comment type="function">
    <text evidence="9">RNA helicase.</text>
</comment>
<comment type="catalytic activity">
    <reaction evidence="9">
        <text>ATP + H2O = ADP + phosphate + H(+)</text>
        <dbReference type="Rhea" id="RHEA:13065"/>
        <dbReference type="ChEBI" id="CHEBI:15377"/>
        <dbReference type="ChEBI" id="CHEBI:15378"/>
        <dbReference type="ChEBI" id="CHEBI:30616"/>
        <dbReference type="ChEBI" id="CHEBI:43474"/>
        <dbReference type="ChEBI" id="CHEBI:456216"/>
        <dbReference type="EC" id="3.6.4.13"/>
    </reaction>
</comment>
<keyword evidence="15" id="KW-1185">Reference proteome</keyword>
<feature type="compositionally biased region" description="Basic residues" evidence="11">
    <location>
        <begin position="780"/>
        <end position="791"/>
    </location>
</feature>
<organism evidence="14 15">
    <name type="scientific">Coemansia erecta</name>
    <dbReference type="NCBI Taxonomy" id="147472"/>
    <lineage>
        <taxon>Eukaryota</taxon>
        <taxon>Fungi</taxon>
        <taxon>Fungi incertae sedis</taxon>
        <taxon>Zoopagomycota</taxon>
        <taxon>Kickxellomycotina</taxon>
        <taxon>Kickxellomycetes</taxon>
        <taxon>Kickxellales</taxon>
        <taxon>Kickxellaceae</taxon>
        <taxon>Coemansia</taxon>
    </lineage>
</organism>
<feature type="region of interest" description="Disordered" evidence="11">
    <location>
        <begin position="750"/>
        <end position="808"/>
    </location>
</feature>
<dbReference type="EMBL" id="JANBOJ010000188">
    <property type="protein sequence ID" value="KAJ1721217.1"/>
    <property type="molecule type" value="Genomic_DNA"/>
</dbReference>
<comment type="domain">
    <text evidence="9">The Q motif is unique to and characteristic of the DEAD box family of RNA helicases and controls ATP binding and hydrolysis.</text>
</comment>
<feature type="region of interest" description="Disordered" evidence="11">
    <location>
        <begin position="626"/>
        <end position="658"/>
    </location>
</feature>
<dbReference type="Pfam" id="PF00270">
    <property type="entry name" value="DEAD"/>
    <property type="match status" value="1"/>
</dbReference>
<keyword evidence="10" id="KW-0175">Coiled coil</keyword>
<keyword evidence="7 9" id="KW-0067">ATP-binding</keyword>
<dbReference type="GO" id="GO:0005730">
    <property type="term" value="C:nucleolus"/>
    <property type="evidence" value="ECO:0007669"/>
    <property type="project" value="UniProtKB-SubCell"/>
</dbReference>
<evidence type="ECO:0000256" key="4">
    <source>
        <dbReference type="ARBA" id="ARBA00022741"/>
    </source>
</evidence>
<dbReference type="InterPro" id="IPR000629">
    <property type="entry name" value="RNA-helicase_DEAD-box_CS"/>
</dbReference>
<dbReference type="GO" id="GO:0006364">
    <property type="term" value="P:rRNA processing"/>
    <property type="evidence" value="ECO:0007669"/>
    <property type="project" value="UniProtKB-KW"/>
</dbReference>
<evidence type="ECO:0000256" key="6">
    <source>
        <dbReference type="ARBA" id="ARBA00022806"/>
    </source>
</evidence>
<feature type="compositionally biased region" description="Basic residues" evidence="11">
    <location>
        <begin position="504"/>
        <end position="519"/>
    </location>
</feature>
<dbReference type="InterPro" id="IPR001650">
    <property type="entry name" value="Helicase_C-like"/>
</dbReference>
<evidence type="ECO:0000256" key="3">
    <source>
        <dbReference type="ARBA" id="ARBA00022552"/>
    </source>
</evidence>
<protein>
    <recommendedName>
        <fullName evidence="9">ATP-dependent RNA helicase</fullName>
        <ecNumber evidence="9">3.6.4.13</ecNumber>
    </recommendedName>
</protein>
<evidence type="ECO:0000256" key="11">
    <source>
        <dbReference type="SAM" id="MobiDB-lite"/>
    </source>
</evidence>
<evidence type="ECO:0000256" key="2">
    <source>
        <dbReference type="ARBA" id="ARBA00022517"/>
    </source>
</evidence>
<comment type="similarity">
    <text evidence="9">Belongs to the DEAD box helicase family.</text>
</comment>
<feature type="region of interest" description="Disordered" evidence="11">
    <location>
        <begin position="473"/>
        <end position="524"/>
    </location>
</feature>
<feature type="domain" description="Helicase ATP-binding" evidence="12">
    <location>
        <begin position="44"/>
        <end position="238"/>
    </location>
</feature>
<evidence type="ECO:0000259" key="13">
    <source>
        <dbReference type="PROSITE" id="PS51194"/>
    </source>
</evidence>
<dbReference type="GO" id="GO:0005524">
    <property type="term" value="F:ATP binding"/>
    <property type="evidence" value="ECO:0007669"/>
    <property type="project" value="UniProtKB-UniRule"/>
</dbReference>
<dbReference type="Gene3D" id="3.40.50.300">
    <property type="entry name" value="P-loop containing nucleotide triphosphate hydrolases"/>
    <property type="match status" value="2"/>
</dbReference>
<dbReference type="GO" id="GO:0003723">
    <property type="term" value="F:RNA binding"/>
    <property type="evidence" value="ECO:0007669"/>
    <property type="project" value="UniProtKB-UniRule"/>
</dbReference>
<dbReference type="Pfam" id="PF00271">
    <property type="entry name" value="Helicase_C"/>
    <property type="match status" value="1"/>
</dbReference>
<dbReference type="GO" id="GO:0016787">
    <property type="term" value="F:hydrolase activity"/>
    <property type="evidence" value="ECO:0007669"/>
    <property type="project" value="UniProtKB-KW"/>
</dbReference>
<keyword evidence="3" id="KW-0698">rRNA processing</keyword>
<dbReference type="PROSITE" id="PS51194">
    <property type="entry name" value="HELICASE_CTER"/>
    <property type="match status" value="1"/>
</dbReference>
<evidence type="ECO:0000256" key="10">
    <source>
        <dbReference type="SAM" id="Coils"/>
    </source>
</evidence>
<dbReference type="EC" id="3.6.4.13" evidence="9"/>
<accession>A0A9W7XZJ3</accession>
<evidence type="ECO:0000313" key="15">
    <source>
        <dbReference type="Proteomes" id="UP001149813"/>
    </source>
</evidence>
<keyword evidence="8 9" id="KW-0694">RNA-binding</keyword>
<feature type="domain" description="Helicase C-terminal" evidence="13">
    <location>
        <begin position="272"/>
        <end position="470"/>
    </location>
</feature>
<dbReference type="InterPro" id="IPR014001">
    <property type="entry name" value="Helicase_ATP-bd"/>
</dbReference>
<keyword evidence="2" id="KW-0690">Ribosome biogenesis</keyword>
<feature type="compositionally biased region" description="Low complexity" evidence="11">
    <location>
        <begin position="753"/>
        <end position="767"/>
    </location>
</feature>
<dbReference type="PANTHER" id="PTHR24031">
    <property type="entry name" value="RNA HELICASE"/>
    <property type="match status" value="1"/>
</dbReference>
<dbReference type="SUPFAM" id="SSF52540">
    <property type="entry name" value="P-loop containing nucleoside triphosphate hydrolases"/>
    <property type="match status" value="1"/>
</dbReference>
<keyword evidence="6 9" id="KW-0347">Helicase</keyword>
<comment type="subcellular location">
    <subcellularLocation>
        <location evidence="1">Nucleus</location>
        <location evidence="1">Nucleolus</location>
    </subcellularLocation>
</comment>
<comment type="caution">
    <text evidence="14">The sequence shown here is derived from an EMBL/GenBank/DDBJ whole genome shotgun (WGS) entry which is preliminary data.</text>
</comment>
<feature type="compositionally biased region" description="Basic and acidic residues" evidence="11">
    <location>
        <begin position="626"/>
        <end position="641"/>
    </location>
</feature>
<dbReference type="CDD" id="cd17960">
    <property type="entry name" value="DEADc_DDX55"/>
    <property type="match status" value="1"/>
</dbReference>
<dbReference type="CDD" id="cd18787">
    <property type="entry name" value="SF2_C_DEAD"/>
    <property type="match status" value="1"/>
</dbReference>
<dbReference type="SMART" id="SM01178">
    <property type="entry name" value="DUF4217"/>
    <property type="match status" value="1"/>
</dbReference>
<evidence type="ECO:0000259" key="12">
    <source>
        <dbReference type="PROSITE" id="PS51192"/>
    </source>
</evidence>
<feature type="coiled-coil region" evidence="10">
    <location>
        <begin position="665"/>
        <end position="693"/>
    </location>
</feature>
<dbReference type="AlphaFoldDB" id="A0A9W7XZJ3"/>